<feature type="transmembrane region" description="Helical" evidence="1">
    <location>
        <begin position="34"/>
        <end position="52"/>
    </location>
</feature>
<evidence type="ECO:0000313" key="3">
    <source>
        <dbReference type="Proteomes" id="UP000241473"/>
    </source>
</evidence>
<gene>
    <name evidence="2" type="ORF">B9Q00_11240</name>
</gene>
<evidence type="ECO:0000256" key="1">
    <source>
        <dbReference type="SAM" id="Phobius"/>
    </source>
</evidence>
<comment type="caution">
    <text evidence="2">The sequence shown here is derived from an EMBL/GenBank/DDBJ whole genome shotgun (WGS) entry which is preliminary data.</text>
</comment>
<evidence type="ECO:0000313" key="2">
    <source>
        <dbReference type="EMBL" id="PSN85086.1"/>
    </source>
</evidence>
<dbReference type="Proteomes" id="UP000241473">
    <property type="component" value="Unassembled WGS sequence"/>
</dbReference>
<sequence>MYTDLALIDKNFGILSWEHAPKVVLHFCTYQKMFLLYFFVYGIMVESFRVEVDEALARRFRRKAMELYGYRKGSLKKAFEVAMSKFVEPVRVDWKPLMGVLKQLSEKDSVAVQHTAWSDELDSHRH</sequence>
<dbReference type="EMBL" id="NEXB01000156">
    <property type="protein sequence ID" value="PSN85086.1"/>
    <property type="molecule type" value="Genomic_DNA"/>
</dbReference>
<protein>
    <submittedName>
        <fullName evidence="2">Uncharacterized protein</fullName>
    </submittedName>
</protein>
<keyword evidence="1" id="KW-0812">Transmembrane</keyword>
<keyword evidence="1" id="KW-0472">Membrane</keyword>
<organism evidence="2 3">
    <name type="scientific">Candidatus Marsarchaeota G1 archaeon OSP_C</name>
    <dbReference type="NCBI Taxonomy" id="1978154"/>
    <lineage>
        <taxon>Archaea</taxon>
        <taxon>Candidatus Marsarchaeota</taxon>
        <taxon>Candidatus Marsarchaeota group 1</taxon>
    </lineage>
</organism>
<name>A0A2R6AFD2_9ARCH</name>
<dbReference type="AlphaFoldDB" id="A0A2R6AFD2"/>
<accession>A0A2R6AFD2</accession>
<proteinExistence type="predicted"/>
<reference evidence="2 3" key="1">
    <citation type="submission" date="2017-04" db="EMBL/GenBank/DDBJ databases">
        <title>Novel microbial lineages endemic to geothermal iron-oxide mats fill important gaps in the evolutionary history of Archaea.</title>
        <authorList>
            <person name="Jay Z.J."/>
            <person name="Beam J.P."/>
            <person name="Dlakic M."/>
            <person name="Rusch D.B."/>
            <person name="Kozubal M.A."/>
            <person name="Inskeep W.P."/>
        </authorList>
    </citation>
    <scope>NUCLEOTIDE SEQUENCE [LARGE SCALE GENOMIC DNA]</scope>
    <source>
        <strain evidence="2">OSP_C</strain>
    </source>
</reference>
<keyword evidence="1" id="KW-1133">Transmembrane helix</keyword>